<dbReference type="HOGENOM" id="CLU_749309_0_0_11"/>
<evidence type="ECO:0000256" key="1">
    <source>
        <dbReference type="SAM" id="Phobius"/>
    </source>
</evidence>
<dbReference type="PATRIC" id="fig|512565.3.peg.3023"/>
<dbReference type="STRING" id="512565.AMIS_30230"/>
<proteinExistence type="predicted"/>
<evidence type="ECO:0000313" key="2">
    <source>
        <dbReference type="EMBL" id="BAL88243.1"/>
    </source>
</evidence>
<dbReference type="RefSeq" id="WP_014443138.1">
    <property type="nucleotide sequence ID" value="NC_017093.1"/>
</dbReference>
<accession>I0H5F6</accession>
<keyword evidence="1" id="KW-0812">Transmembrane</keyword>
<gene>
    <name evidence="2" type="ordered locus">AMIS_30230</name>
</gene>
<name>I0H5F6_ACTM4</name>
<sequence>MRTLEDLQQSLARRAEAAPDGTGMVERARAGAGRIRRRRRIVQGAAAVVVVAVAAVAVPPALRERTLPAETPPFRSVTEMSAAMAPGSDFVIPWRVSVGGHEEAQVAHRTEVTAARPEQLTVNEGATVVVFDPGAYDPAALRRGEPVTVGERQAWYAPDLPREVDMLPLTERNTPAKTSGPALGWQEASGAWVVLYRHAVTPKVRAELIEVARDLRVQDPPRPVSVPFRFGWLPSGLRVTGLELHDTTLLSGKSAAVGYGYDSGPAAGDAPLTVFAQTGKGDRDWEAIHPNLPAPQRAGGHDAWYIDRQTKALTPPEGGSIVVVDSGTCHLQLNIADSGRIPQADAMRMAGELTVSDCGDVDTWLPLDG</sequence>
<protein>
    <submittedName>
        <fullName evidence="2">Uncharacterized protein</fullName>
    </submittedName>
</protein>
<keyword evidence="3" id="KW-1185">Reference proteome</keyword>
<keyword evidence="1" id="KW-1133">Transmembrane helix</keyword>
<keyword evidence="1" id="KW-0472">Membrane</keyword>
<organism evidence="2 3">
    <name type="scientific">Actinoplanes missouriensis (strain ATCC 14538 / DSM 43046 / CBS 188.64 / JCM 3121 / NBRC 102363 / NCIMB 12654 / NRRL B-3342 / UNCC 431)</name>
    <dbReference type="NCBI Taxonomy" id="512565"/>
    <lineage>
        <taxon>Bacteria</taxon>
        <taxon>Bacillati</taxon>
        <taxon>Actinomycetota</taxon>
        <taxon>Actinomycetes</taxon>
        <taxon>Micromonosporales</taxon>
        <taxon>Micromonosporaceae</taxon>
        <taxon>Actinoplanes</taxon>
    </lineage>
</organism>
<dbReference type="Proteomes" id="UP000007882">
    <property type="component" value="Chromosome"/>
</dbReference>
<dbReference type="KEGG" id="ams:AMIS_30230"/>
<dbReference type="OrthoDB" id="4760555at2"/>
<feature type="transmembrane region" description="Helical" evidence="1">
    <location>
        <begin position="41"/>
        <end position="62"/>
    </location>
</feature>
<reference evidence="2 3" key="1">
    <citation type="submission" date="2012-02" db="EMBL/GenBank/DDBJ databases">
        <title>Complete genome sequence of Actinoplanes missouriensis 431 (= NBRC 102363).</title>
        <authorList>
            <person name="Ohnishi Y."/>
            <person name="Ishikawa J."/>
            <person name="Sekine M."/>
            <person name="Hosoyama A."/>
            <person name="Harada T."/>
            <person name="Narita H."/>
            <person name="Hata T."/>
            <person name="Konno Y."/>
            <person name="Tutikane K."/>
            <person name="Fujita N."/>
            <person name="Horinouchi S."/>
            <person name="Hayakawa M."/>
        </authorList>
    </citation>
    <scope>NUCLEOTIDE SEQUENCE [LARGE SCALE GENOMIC DNA]</scope>
    <source>
        <strain evidence="3">ATCC 14538 / DSM 43046 / CBS 188.64 / JCM 3121 / NBRC 102363 / NCIMB 12654 / NRRL B-3342 / UNCC 431</strain>
    </source>
</reference>
<dbReference type="AlphaFoldDB" id="I0H5F6"/>
<evidence type="ECO:0000313" key="3">
    <source>
        <dbReference type="Proteomes" id="UP000007882"/>
    </source>
</evidence>
<dbReference type="EMBL" id="AP012319">
    <property type="protein sequence ID" value="BAL88243.1"/>
    <property type="molecule type" value="Genomic_DNA"/>
</dbReference>